<evidence type="ECO:0000313" key="1">
    <source>
        <dbReference type="EMBL" id="SMC39676.1"/>
    </source>
</evidence>
<accession>A0AC61PIE8</accession>
<reference evidence="1" key="1">
    <citation type="submission" date="2017-04" db="EMBL/GenBank/DDBJ databases">
        <authorList>
            <person name="Varghese N."/>
            <person name="Submissions S."/>
        </authorList>
    </citation>
    <scope>NUCLEOTIDE SEQUENCE</scope>
    <source>
        <strain evidence="1">WTE2008</strain>
    </source>
</reference>
<name>A0AC61PIE8_9FIRM</name>
<dbReference type="EMBL" id="FWXZ01000001">
    <property type="protein sequence ID" value="SMC39676.1"/>
    <property type="molecule type" value="Genomic_DNA"/>
</dbReference>
<gene>
    <name evidence="1" type="ORF">SAMN06297397_0604</name>
</gene>
<evidence type="ECO:0000313" key="2">
    <source>
        <dbReference type="Proteomes" id="UP000192328"/>
    </source>
</evidence>
<keyword evidence="2" id="KW-1185">Reference proteome</keyword>
<protein>
    <submittedName>
        <fullName evidence="1">23S rRNA (Guanosine2251-2'-O)-methyltransferase</fullName>
    </submittedName>
</protein>
<dbReference type="Proteomes" id="UP000192328">
    <property type="component" value="Unassembled WGS sequence"/>
</dbReference>
<organism evidence="1 2">
    <name type="scientific">Aristaeella lactis</name>
    <dbReference type="NCBI Taxonomy" id="3046383"/>
    <lineage>
        <taxon>Bacteria</taxon>
        <taxon>Bacillati</taxon>
        <taxon>Bacillota</taxon>
        <taxon>Clostridia</taxon>
        <taxon>Eubacteriales</taxon>
        <taxon>Aristaeellaceae</taxon>
        <taxon>Aristaeella</taxon>
    </lineage>
</organism>
<comment type="caution">
    <text evidence="1">The sequence shown here is derived from an EMBL/GenBank/DDBJ whole genome shotgun (WGS) entry which is preliminary data.</text>
</comment>
<proteinExistence type="predicted"/>
<sequence length="307" mass="34085">MSFDKKKNNTRGFRATSERSRISGKTYSGDRNTRKDHVKAEPRTRDYRQYEYHQKEFSDKPDHNEQSNEYILTGRNPIREALKNHHDLEKLLVQKGELSGSAREIVQKAKEQKIQIQVVEKSRLDAIAPNHQGLIAMASAYQYSTVDDILEDAASKGEAPFVIILDGITDPHNLGAVIRTAECTGVHGIIIPQHRSVGLSPSAVKSSAGAVEYVKVARVGNLARTIEDLQKKNIWFYAVTMNGTDYRKTSFDGGVGLVIGAEEDGISRLVAEKCDYAVSLPMKGKIESLNASVAAGIMMYRVMECRG</sequence>